<protein>
    <submittedName>
        <fullName evidence="9">Membrane transporter</fullName>
    </submittedName>
</protein>
<feature type="transmembrane region" description="Helical" evidence="7">
    <location>
        <begin position="402"/>
        <end position="421"/>
    </location>
</feature>
<keyword evidence="10" id="KW-1185">Reference proteome</keyword>
<keyword evidence="6 7" id="KW-0472">Membrane</keyword>
<dbReference type="OMA" id="LLWFIWM"/>
<feature type="transmembrane region" description="Helical" evidence="7">
    <location>
        <begin position="359"/>
        <end position="382"/>
    </location>
</feature>
<gene>
    <name evidence="9" type="ORF">SPOG_00459</name>
</gene>
<sequence length="543" mass="59714">MDHPPDKVTKDKASIKDGEIAVETETLPLYFTTNSPSNDDLFDTKDFDQVYLAKSRILSQAIDEIGFGKYQWALLFIAGFGWMSDNIWPVVTSLILSRLNEVDGVHPPDAKDAPLLTLAQNLGLLAGAAFWSLSSDIFGRLWAFNYTFLITGVFSLVAGASPNFVAIAVFNSFWSFGVGGNLPVDSTIFLEAIPSSYQWLLTVMSAWWALGQVLVNLIAWGLIANFSCSNSDEPCYKANNKGWRYLLFTMGGLTLFMFLVRFLFPLVESPGFLLAKGKEQKAVQAVHKMARYNNKISSLSVQDFCMVQPSPSNDPESQGRNTLGGATKISPLQEVLKKFNFQTIRQCFRSKRLSLSSTLVIFSWALIGLAFPLYNAFLPYYLESRGNANKPLSVYETYRNSLIVSTLGIPGSLLAGLLVELRIGRKGTLTLSLMLTGVFLFASTTAKTSNAYLGWNCAFTFVSDIMYGVLYAYTPEVFPSKVRGTAIGLASSANRVLGVFAPIIAMYANLKTSAPIFVSGALFIFAGLLTIFLPFEPRGKSSF</sequence>
<dbReference type="PANTHER" id="PTHR23511:SF12">
    <property type="entry name" value="TRANSPORTER, PUTATIVE (AFU_ORTHOLOGUE AFUA_7G01740)-RELATED"/>
    <property type="match status" value="1"/>
</dbReference>
<name>S9W0U0_SCHCR</name>
<dbReference type="SUPFAM" id="SSF103473">
    <property type="entry name" value="MFS general substrate transporter"/>
    <property type="match status" value="1"/>
</dbReference>
<evidence type="ECO:0000313" key="10">
    <source>
        <dbReference type="Proteomes" id="UP000015464"/>
    </source>
</evidence>
<feature type="transmembrane region" description="Helical" evidence="7">
    <location>
        <begin position="514"/>
        <end position="535"/>
    </location>
</feature>
<dbReference type="eggNOG" id="KOG0253">
    <property type="taxonomic scope" value="Eukaryota"/>
</dbReference>
<organism evidence="9 10">
    <name type="scientific">Schizosaccharomyces cryophilus (strain OY26 / ATCC MYA-4695 / CBS 11777 / NBRC 106824 / NRRL Y48691)</name>
    <name type="common">Fission yeast</name>
    <dbReference type="NCBI Taxonomy" id="653667"/>
    <lineage>
        <taxon>Eukaryota</taxon>
        <taxon>Fungi</taxon>
        <taxon>Dikarya</taxon>
        <taxon>Ascomycota</taxon>
        <taxon>Taphrinomycotina</taxon>
        <taxon>Schizosaccharomycetes</taxon>
        <taxon>Schizosaccharomycetales</taxon>
        <taxon>Schizosaccharomycetaceae</taxon>
        <taxon>Schizosaccharomyces</taxon>
    </lineage>
</organism>
<dbReference type="PROSITE" id="PS50850">
    <property type="entry name" value="MFS"/>
    <property type="match status" value="1"/>
</dbReference>
<dbReference type="FunFam" id="1.20.1250.20:FF:000171">
    <property type="entry name" value="MFS general substrate transporter"/>
    <property type="match status" value="1"/>
</dbReference>
<feature type="transmembrane region" description="Helical" evidence="7">
    <location>
        <begin position="452"/>
        <end position="474"/>
    </location>
</feature>
<dbReference type="EMBL" id="KE546990">
    <property type="protein sequence ID" value="EPY52039.1"/>
    <property type="molecule type" value="Genomic_DNA"/>
</dbReference>
<accession>S9W0U0</accession>
<dbReference type="GeneID" id="25034791"/>
<comment type="subcellular location">
    <subcellularLocation>
        <location evidence="1">Membrane</location>
        <topology evidence="1">Multi-pass membrane protein</topology>
    </subcellularLocation>
</comment>
<evidence type="ECO:0000256" key="6">
    <source>
        <dbReference type="ARBA" id="ARBA00023136"/>
    </source>
</evidence>
<evidence type="ECO:0000256" key="5">
    <source>
        <dbReference type="ARBA" id="ARBA00022989"/>
    </source>
</evidence>
<feature type="transmembrane region" description="Helical" evidence="7">
    <location>
        <begin position="72"/>
        <end position="95"/>
    </location>
</feature>
<evidence type="ECO:0000256" key="7">
    <source>
        <dbReference type="SAM" id="Phobius"/>
    </source>
</evidence>
<dbReference type="InterPro" id="IPR036259">
    <property type="entry name" value="MFS_trans_sf"/>
</dbReference>
<keyword evidence="5 7" id="KW-1133">Transmembrane helix</keyword>
<dbReference type="Proteomes" id="UP000015464">
    <property type="component" value="Unassembled WGS sequence"/>
</dbReference>
<dbReference type="CDD" id="cd17316">
    <property type="entry name" value="MFS_SV2_like"/>
    <property type="match status" value="1"/>
</dbReference>
<dbReference type="GO" id="GO:0016020">
    <property type="term" value="C:membrane"/>
    <property type="evidence" value="ECO:0007669"/>
    <property type="project" value="UniProtKB-SubCell"/>
</dbReference>
<evidence type="ECO:0000313" key="9">
    <source>
        <dbReference type="EMBL" id="EPY52039.1"/>
    </source>
</evidence>
<reference evidence="9 10" key="1">
    <citation type="journal article" date="2011" name="Science">
        <title>Comparative functional genomics of the fission yeasts.</title>
        <authorList>
            <person name="Rhind N."/>
            <person name="Chen Z."/>
            <person name="Yassour M."/>
            <person name="Thompson D.A."/>
            <person name="Haas B.J."/>
            <person name="Habib N."/>
            <person name="Wapinski I."/>
            <person name="Roy S."/>
            <person name="Lin M.F."/>
            <person name="Heiman D.I."/>
            <person name="Young S.K."/>
            <person name="Furuya K."/>
            <person name="Guo Y."/>
            <person name="Pidoux A."/>
            <person name="Chen H.M."/>
            <person name="Robbertse B."/>
            <person name="Goldberg J.M."/>
            <person name="Aoki K."/>
            <person name="Bayne E.H."/>
            <person name="Berlin A.M."/>
            <person name="Desjardins C.A."/>
            <person name="Dobbs E."/>
            <person name="Dukaj L."/>
            <person name="Fan L."/>
            <person name="FitzGerald M.G."/>
            <person name="French C."/>
            <person name="Gujja S."/>
            <person name="Hansen K."/>
            <person name="Keifenheim D."/>
            <person name="Levin J.Z."/>
            <person name="Mosher R.A."/>
            <person name="Mueller C.A."/>
            <person name="Pfiffner J."/>
            <person name="Priest M."/>
            <person name="Russ C."/>
            <person name="Smialowska A."/>
            <person name="Swoboda P."/>
            <person name="Sykes S.M."/>
            <person name="Vaughn M."/>
            <person name="Vengrova S."/>
            <person name="Yoder R."/>
            <person name="Zeng Q."/>
            <person name="Allshire R."/>
            <person name="Baulcombe D."/>
            <person name="Birren B.W."/>
            <person name="Brown W."/>
            <person name="Ekwall K."/>
            <person name="Kellis M."/>
            <person name="Leatherwood J."/>
            <person name="Levin H."/>
            <person name="Margalit H."/>
            <person name="Martienssen R."/>
            <person name="Nieduszynski C.A."/>
            <person name="Spatafora J.W."/>
            <person name="Friedman N."/>
            <person name="Dalgaard J.Z."/>
            <person name="Baumann P."/>
            <person name="Niki H."/>
            <person name="Regev A."/>
            <person name="Nusbaum C."/>
        </authorList>
    </citation>
    <scope>NUCLEOTIDE SEQUENCE [LARGE SCALE GENOMIC DNA]</scope>
    <source>
        <strain evidence="10">OY26 / ATCC MYA-4695 / CBS 11777 / NBRC 106824 / NRRL Y48691</strain>
    </source>
</reference>
<dbReference type="Gene3D" id="1.20.1250.20">
    <property type="entry name" value="MFS general substrate transporter like domains"/>
    <property type="match status" value="1"/>
</dbReference>
<evidence type="ECO:0000256" key="3">
    <source>
        <dbReference type="ARBA" id="ARBA00022448"/>
    </source>
</evidence>
<dbReference type="AlphaFoldDB" id="S9W0U0"/>
<dbReference type="STRING" id="653667.S9W0U0"/>
<dbReference type="PANTHER" id="PTHR23511">
    <property type="entry name" value="SYNAPTIC VESICLE GLYCOPROTEIN 2"/>
    <property type="match status" value="1"/>
</dbReference>
<dbReference type="OrthoDB" id="4139357at2759"/>
<feature type="transmembrane region" description="Helical" evidence="7">
    <location>
        <begin position="243"/>
        <end position="264"/>
    </location>
</feature>
<evidence type="ECO:0000256" key="2">
    <source>
        <dbReference type="ARBA" id="ARBA00008335"/>
    </source>
</evidence>
<evidence type="ECO:0000256" key="4">
    <source>
        <dbReference type="ARBA" id="ARBA00022692"/>
    </source>
</evidence>
<dbReference type="InterPro" id="IPR011701">
    <property type="entry name" value="MFS"/>
</dbReference>
<feature type="transmembrane region" description="Helical" evidence="7">
    <location>
        <begin position="115"/>
        <end position="134"/>
    </location>
</feature>
<feature type="domain" description="Major facilitator superfamily (MFS) profile" evidence="8">
    <location>
        <begin position="74"/>
        <end position="538"/>
    </location>
</feature>
<feature type="transmembrane region" description="Helical" evidence="7">
    <location>
        <begin position="428"/>
        <end position="446"/>
    </location>
</feature>
<dbReference type="InterPro" id="IPR020846">
    <property type="entry name" value="MFS_dom"/>
</dbReference>
<evidence type="ECO:0000259" key="8">
    <source>
        <dbReference type="PROSITE" id="PS50850"/>
    </source>
</evidence>
<keyword evidence="3" id="KW-0813">Transport</keyword>
<comment type="similarity">
    <text evidence="2">Belongs to the major facilitator superfamily.</text>
</comment>
<proteinExistence type="inferred from homology"/>
<dbReference type="GO" id="GO:0022857">
    <property type="term" value="F:transmembrane transporter activity"/>
    <property type="evidence" value="ECO:0007669"/>
    <property type="project" value="InterPro"/>
</dbReference>
<keyword evidence="4 7" id="KW-0812">Transmembrane</keyword>
<feature type="transmembrane region" description="Helical" evidence="7">
    <location>
        <begin position="486"/>
        <end position="508"/>
    </location>
</feature>
<evidence type="ECO:0000256" key="1">
    <source>
        <dbReference type="ARBA" id="ARBA00004141"/>
    </source>
</evidence>
<feature type="transmembrane region" description="Helical" evidence="7">
    <location>
        <begin position="196"/>
        <end position="223"/>
    </location>
</feature>
<dbReference type="HOGENOM" id="CLU_001265_52_4_1"/>
<dbReference type="RefSeq" id="XP_013023422.1">
    <property type="nucleotide sequence ID" value="XM_013167968.1"/>
</dbReference>
<dbReference type="Pfam" id="PF07690">
    <property type="entry name" value="MFS_1"/>
    <property type="match status" value="1"/>
</dbReference>